<protein>
    <recommendedName>
        <fullName evidence="11">Lysophospholipid acyltransferase</fullName>
    </recommendedName>
</protein>
<feature type="transmembrane region" description="Helical" evidence="8">
    <location>
        <begin position="52"/>
        <end position="74"/>
    </location>
</feature>
<keyword evidence="6" id="KW-0012">Acyltransferase</keyword>
<dbReference type="GO" id="GO:0016020">
    <property type="term" value="C:membrane"/>
    <property type="evidence" value="ECO:0007669"/>
    <property type="project" value="UniProtKB-SubCell"/>
</dbReference>
<keyword evidence="3 8" id="KW-0812">Transmembrane</keyword>
<feature type="transmembrane region" description="Helical" evidence="8">
    <location>
        <begin position="451"/>
        <end position="470"/>
    </location>
</feature>
<dbReference type="Pfam" id="PF03062">
    <property type="entry name" value="MBOAT"/>
    <property type="match status" value="1"/>
</dbReference>
<sequence>MIPFIHTPFAYVGDKIGVSPDELKLIFSFFLSYPLAGLLKRVPDSRPHLKNFFCLSIGVFYLVGLFDLWVGLRTVLISSIGTYSIAKFLRGSPYMPWIGFVFLMGHMSVNHITRQRLNAPETIDITGAQMVLVMKLSAFCWNVADGVLPDDHLSDFQRDRRLKELPSLLDYFGYVFFFPSLMIGPAFDFAEYRRWLDTTMFDVPKTVDPAKKPPTRRKRKIPRSGTPAMIKLATGFSWLMLFIWLSTWFSPESLLGDGFVSHSFLVRLLFLHMVGLTARAKYYGVWMMTEGACILSGLGFNGVDPATGKVSWDRLQNIRPVSMETAQNTKAYLDNWNINTSKWLRNYVYFRVTPRGKKPGFSATLATFTTSAFWHGFYPGYYMSFVLASFIQAAAKNMRRNVRPFFLDPKTQTPLPSKKWYDLASWLITQLTFNFAVCPFLVLGFHESVTAWSRVYFYAIIHTAVALAFFSSPGKKWLRKALEKRNAKAGVVTPASSSSSSSSGRSRGRSSDEKTNNSNSSTQNDTAQGAMGTAASLGENLNQQSYSRAGSTDSQSRSPMLGISGDPQGELDEALEEFRKEMDSRIGGGAFSATGLRDSLKAEVRKR</sequence>
<dbReference type="EMBL" id="NMPR01000092">
    <property type="protein sequence ID" value="KAA8630871.1"/>
    <property type="molecule type" value="Genomic_DNA"/>
</dbReference>
<dbReference type="PANTHER" id="PTHR13906:SF4">
    <property type="entry name" value="LYSOPHOSPHOLIPID ACYLTRANSFERASE 6"/>
    <property type="match status" value="1"/>
</dbReference>
<accession>A0A8S8ZQA6</accession>
<name>A0A8S8ZQA6_SORMA</name>
<evidence type="ECO:0000256" key="2">
    <source>
        <dbReference type="ARBA" id="ARBA00022679"/>
    </source>
</evidence>
<feature type="compositionally biased region" description="Basic and acidic residues" evidence="7">
    <location>
        <begin position="598"/>
        <end position="607"/>
    </location>
</feature>
<gene>
    <name evidence="9" type="ORF">SMACR_05367</name>
</gene>
<evidence type="ECO:0000256" key="6">
    <source>
        <dbReference type="ARBA" id="ARBA00023315"/>
    </source>
</evidence>
<dbReference type="InterPro" id="IPR049941">
    <property type="entry name" value="LPLAT_7/PORCN-like"/>
</dbReference>
<evidence type="ECO:0008006" key="11">
    <source>
        <dbReference type="Google" id="ProtNLM"/>
    </source>
</evidence>
<keyword evidence="2" id="KW-0808">Transferase</keyword>
<keyword evidence="5 8" id="KW-0472">Membrane</keyword>
<dbReference type="Proteomes" id="UP000433876">
    <property type="component" value="Unassembled WGS sequence"/>
</dbReference>
<feature type="transmembrane region" description="Helical" evidence="8">
    <location>
        <begin position="259"/>
        <end position="278"/>
    </location>
</feature>
<feature type="compositionally biased region" description="Polar residues" evidence="7">
    <location>
        <begin position="544"/>
        <end position="558"/>
    </location>
</feature>
<feature type="region of interest" description="Disordered" evidence="7">
    <location>
        <begin position="544"/>
        <end position="607"/>
    </location>
</feature>
<evidence type="ECO:0000256" key="5">
    <source>
        <dbReference type="ARBA" id="ARBA00023136"/>
    </source>
</evidence>
<dbReference type="GO" id="GO:0005783">
    <property type="term" value="C:endoplasmic reticulum"/>
    <property type="evidence" value="ECO:0007669"/>
    <property type="project" value="TreeGrafter"/>
</dbReference>
<reference evidence="9 10" key="1">
    <citation type="submission" date="2017-07" db="EMBL/GenBank/DDBJ databases">
        <title>Genome sequence of the Sordaria macrospora wild type strain R19027.</title>
        <authorList>
            <person name="Nowrousian M."/>
            <person name="Teichert I."/>
            <person name="Kueck U."/>
        </authorList>
    </citation>
    <scope>NUCLEOTIDE SEQUENCE [LARGE SCALE GENOMIC DNA]</scope>
    <source>
        <strain evidence="9 10">R19027</strain>
        <tissue evidence="9">Mycelium</tissue>
    </source>
</reference>
<proteinExistence type="predicted"/>
<feature type="transmembrane region" description="Helical" evidence="8">
    <location>
        <begin position="381"/>
        <end position="399"/>
    </location>
</feature>
<dbReference type="GO" id="GO:0046474">
    <property type="term" value="P:glycerophospholipid biosynthetic process"/>
    <property type="evidence" value="ECO:0007669"/>
    <property type="project" value="TreeGrafter"/>
</dbReference>
<dbReference type="GO" id="GO:0030258">
    <property type="term" value="P:lipid modification"/>
    <property type="evidence" value="ECO:0007669"/>
    <property type="project" value="TreeGrafter"/>
</dbReference>
<feature type="compositionally biased region" description="Low complexity" evidence="7">
    <location>
        <begin position="496"/>
        <end position="505"/>
    </location>
</feature>
<organism evidence="9 10">
    <name type="scientific">Sordaria macrospora</name>
    <dbReference type="NCBI Taxonomy" id="5147"/>
    <lineage>
        <taxon>Eukaryota</taxon>
        <taxon>Fungi</taxon>
        <taxon>Dikarya</taxon>
        <taxon>Ascomycota</taxon>
        <taxon>Pezizomycotina</taxon>
        <taxon>Sordariomycetes</taxon>
        <taxon>Sordariomycetidae</taxon>
        <taxon>Sordariales</taxon>
        <taxon>Sordariaceae</taxon>
        <taxon>Sordaria</taxon>
    </lineage>
</organism>
<evidence type="ECO:0000256" key="3">
    <source>
        <dbReference type="ARBA" id="ARBA00022692"/>
    </source>
</evidence>
<dbReference type="PANTHER" id="PTHR13906">
    <property type="entry name" value="PORCUPINE"/>
    <property type="match status" value="1"/>
</dbReference>
<dbReference type="AlphaFoldDB" id="A0A8S8ZQA6"/>
<comment type="subcellular location">
    <subcellularLocation>
        <location evidence="1">Membrane</location>
        <topology evidence="1">Multi-pass membrane protein</topology>
    </subcellularLocation>
</comment>
<keyword evidence="4 8" id="KW-1133">Transmembrane helix</keyword>
<evidence type="ECO:0000313" key="9">
    <source>
        <dbReference type="EMBL" id="KAA8630871.1"/>
    </source>
</evidence>
<feature type="transmembrane region" description="Helical" evidence="8">
    <location>
        <begin position="228"/>
        <end position="247"/>
    </location>
</feature>
<dbReference type="GO" id="GO:0003841">
    <property type="term" value="F:1-acylglycerol-3-phosphate O-acyltransferase activity"/>
    <property type="evidence" value="ECO:0007669"/>
    <property type="project" value="TreeGrafter"/>
</dbReference>
<dbReference type="InterPro" id="IPR004299">
    <property type="entry name" value="MBOAT_fam"/>
</dbReference>
<feature type="region of interest" description="Disordered" evidence="7">
    <location>
        <begin position="489"/>
        <end position="530"/>
    </location>
</feature>
<dbReference type="GO" id="GO:0047184">
    <property type="term" value="F:1-acylglycerophosphocholine O-acyltransferase activity"/>
    <property type="evidence" value="ECO:0007669"/>
    <property type="project" value="TreeGrafter"/>
</dbReference>
<feature type="transmembrane region" description="Helical" evidence="8">
    <location>
        <begin position="171"/>
        <end position="190"/>
    </location>
</feature>
<evidence type="ECO:0000256" key="1">
    <source>
        <dbReference type="ARBA" id="ARBA00004141"/>
    </source>
</evidence>
<dbReference type="VEuPathDB" id="FungiDB:SMAC_05367"/>
<feature type="transmembrane region" description="Helical" evidence="8">
    <location>
        <begin position="94"/>
        <end position="113"/>
    </location>
</feature>
<evidence type="ECO:0000256" key="7">
    <source>
        <dbReference type="SAM" id="MobiDB-lite"/>
    </source>
</evidence>
<feature type="transmembrane region" description="Helical" evidence="8">
    <location>
        <begin position="420"/>
        <end position="445"/>
    </location>
</feature>
<feature type="transmembrane region" description="Helical" evidence="8">
    <location>
        <begin position="125"/>
        <end position="144"/>
    </location>
</feature>
<evidence type="ECO:0000313" key="10">
    <source>
        <dbReference type="Proteomes" id="UP000433876"/>
    </source>
</evidence>
<evidence type="ECO:0000256" key="4">
    <source>
        <dbReference type="ARBA" id="ARBA00022989"/>
    </source>
</evidence>
<comment type="caution">
    <text evidence="9">The sequence shown here is derived from an EMBL/GenBank/DDBJ whole genome shotgun (WGS) entry which is preliminary data.</text>
</comment>
<dbReference type="OMA" id="WHGTRPG"/>
<evidence type="ECO:0000256" key="8">
    <source>
        <dbReference type="SAM" id="Phobius"/>
    </source>
</evidence>